<gene>
    <name evidence="5" type="ORF">MUB52_10590</name>
</gene>
<dbReference type="Gene3D" id="3.40.50.1820">
    <property type="entry name" value="alpha/beta hydrolase"/>
    <property type="match status" value="1"/>
</dbReference>
<keyword evidence="5" id="KW-0378">Hydrolase</keyword>
<protein>
    <submittedName>
        <fullName evidence="5">Alpha/beta fold hydrolase</fullName>
    </submittedName>
</protein>
<evidence type="ECO:0000259" key="4">
    <source>
        <dbReference type="Pfam" id="PF12551"/>
    </source>
</evidence>
<proteinExistence type="predicted"/>
<dbReference type="Pfam" id="PF12551">
    <property type="entry name" value="PHBC_N"/>
    <property type="match status" value="1"/>
</dbReference>
<dbReference type="Pfam" id="PF07167">
    <property type="entry name" value="PhaC_N"/>
    <property type="match status" value="1"/>
</dbReference>
<keyword evidence="2" id="KW-0012">Acyltransferase</keyword>
<dbReference type="RefSeq" id="WP_263844190.1">
    <property type="nucleotide sequence ID" value="NZ_JALIEB010000005.1"/>
</dbReference>
<dbReference type="SUPFAM" id="SSF53474">
    <property type="entry name" value="alpha/beta-Hydrolases"/>
    <property type="match status" value="1"/>
</dbReference>
<evidence type="ECO:0000259" key="3">
    <source>
        <dbReference type="Pfam" id="PF07167"/>
    </source>
</evidence>
<dbReference type="PANTHER" id="PTHR36837:SF5">
    <property type="entry name" value="POLY-3-HYDROXYBUTYRATE SYNTHASE"/>
    <property type="match status" value="1"/>
</dbReference>
<dbReference type="InterPro" id="IPR051321">
    <property type="entry name" value="PHA/PHB_synthase"/>
</dbReference>
<dbReference type="Proteomes" id="UP001208690">
    <property type="component" value="Unassembled WGS sequence"/>
</dbReference>
<dbReference type="InterPro" id="IPR029058">
    <property type="entry name" value="AB_hydrolase_fold"/>
</dbReference>
<sequence length="573" mass="63441">MKDFDTNGQRPPGAGERELRTSIARLALGTSPVSTLSMLNDWALHLATAPDKQIALGRQAQQNWSRWLRFVATGSPAAPDTWAARPKQGDRRFRDPRWAKPPFAAWAQAFLLAEEFWDAATSDVPGLTPAHDAAMTFLVRQILDAAAPSNFLATNPEALARTVETGGRNLVHGAVSAAAYAQRAFRKARKRPSKVVGRDVAVTPGKVVFRNHLMELIQYSPQTATVHPEPILIVPAWIMKYYILDLSPENSMIRYLTEQGFTVFAISWRNPGAADADLGMLDYLHQGPMAALDHICKATGAETVHGTGYCLGGTLLSVAAAAMARDGDARLASMTLLAAQTDFSEAGELMLFINESQVSFLEDVMAAQGYLEADQMMSAFQMLRSNDLIWSQLIRTYLLGESEAEMNDLMSWNADSTRMPARMHSEYLRQMFLNNDLAAGRYRVDGHAVSLRNIRLPIFGVGTETDHIAPWKSVFKIHDLGHADVTFVLTNGGHNAGVISEPGHKRRHFRIHTRRDQDLTLTPDDWLDAAEMRQGSWWPAWVAWLAARSGEKIKPPKIRGALEDAPGTYVKME</sequence>
<evidence type="ECO:0000256" key="2">
    <source>
        <dbReference type="ARBA" id="ARBA00023315"/>
    </source>
</evidence>
<feature type="domain" description="Poly-beta-hydroxybutyrate polymerase N-terminal" evidence="3">
    <location>
        <begin position="90"/>
        <end position="256"/>
    </location>
</feature>
<dbReference type="EMBL" id="JALIEB010000005">
    <property type="protein sequence ID" value="MCV3271876.1"/>
    <property type="molecule type" value="Genomic_DNA"/>
</dbReference>
<dbReference type="InterPro" id="IPR010941">
    <property type="entry name" value="PhaC_N"/>
</dbReference>
<name>A0ABT3BE79_9RHOB</name>
<keyword evidence="6" id="KW-1185">Reference proteome</keyword>
<accession>A0ABT3BE79</accession>
<dbReference type="InterPro" id="IPR022211">
    <property type="entry name" value="PHBC_N"/>
</dbReference>
<organism evidence="5 6">
    <name type="scientific">Roseobacter sinensis</name>
    <dbReference type="NCBI Taxonomy" id="2931391"/>
    <lineage>
        <taxon>Bacteria</taxon>
        <taxon>Pseudomonadati</taxon>
        <taxon>Pseudomonadota</taxon>
        <taxon>Alphaproteobacteria</taxon>
        <taxon>Rhodobacterales</taxon>
        <taxon>Roseobacteraceae</taxon>
        <taxon>Roseobacter</taxon>
    </lineage>
</organism>
<dbReference type="GO" id="GO:0016787">
    <property type="term" value="F:hydrolase activity"/>
    <property type="evidence" value="ECO:0007669"/>
    <property type="project" value="UniProtKB-KW"/>
</dbReference>
<reference evidence="5 6" key="1">
    <citation type="submission" date="2022-04" db="EMBL/GenBank/DDBJ databases">
        <title>Roseobacter sp. WL0113 is a bacterium isolated from neritic sediment.</title>
        <authorList>
            <person name="Wang L."/>
            <person name="He W."/>
            <person name="Zhang D.-F."/>
        </authorList>
    </citation>
    <scope>NUCLEOTIDE SEQUENCE [LARGE SCALE GENOMIC DNA]</scope>
    <source>
        <strain evidence="5 6">WL0113</strain>
    </source>
</reference>
<keyword evidence="1" id="KW-0808">Transferase</keyword>
<dbReference type="PANTHER" id="PTHR36837">
    <property type="entry name" value="POLY(3-HYDROXYALKANOATE) POLYMERASE SUBUNIT PHAC"/>
    <property type="match status" value="1"/>
</dbReference>
<evidence type="ECO:0000313" key="5">
    <source>
        <dbReference type="EMBL" id="MCV3271876.1"/>
    </source>
</evidence>
<feature type="domain" description="Poly-beta-hydroxybutyrate polymerase N-terminal" evidence="4">
    <location>
        <begin position="19"/>
        <end position="52"/>
    </location>
</feature>
<evidence type="ECO:0000256" key="1">
    <source>
        <dbReference type="ARBA" id="ARBA00022679"/>
    </source>
</evidence>
<evidence type="ECO:0000313" key="6">
    <source>
        <dbReference type="Proteomes" id="UP001208690"/>
    </source>
</evidence>
<comment type="caution">
    <text evidence="5">The sequence shown here is derived from an EMBL/GenBank/DDBJ whole genome shotgun (WGS) entry which is preliminary data.</text>
</comment>